<accession>A0A6B0XZ07</accession>
<dbReference type="AlphaFoldDB" id="A0A6B0XZ07"/>
<gene>
    <name evidence="1" type="ORF">F4Y60_02035</name>
</gene>
<organism evidence="1">
    <name type="scientific">Boseongicola sp. SB0664_bin_43</name>
    <dbReference type="NCBI Taxonomy" id="2604844"/>
    <lineage>
        <taxon>Bacteria</taxon>
        <taxon>Pseudomonadati</taxon>
        <taxon>Pseudomonadota</taxon>
        <taxon>Alphaproteobacteria</taxon>
        <taxon>Rhodobacterales</taxon>
        <taxon>Paracoccaceae</taxon>
        <taxon>Boseongicola</taxon>
    </lineage>
</organism>
<dbReference type="EMBL" id="VXRY01000082">
    <property type="protein sequence ID" value="MXY32872.1"/>
    <property type="molecule type" value="Genomic_DNA"/>
</dbReference>
<comment type="caution">
    <text evidence="1">The sequence shown here is derived from an EMBL/GenBank/DDBJ whole genome shotgun (WGS) entry which is preliminary data.</text>
</comment>
<protein>
    <submittedName>
        <fullName evidence="1">Uncharacterized protein</fullName>
    </submittedName>
</protein>
<sequence length="66" mass="7106">MAHYNVVVPHQAGEKTHYTKVGALFENVNQATNETFYKLVLDFPVGATELLAFPPRASESSGGPAS</sequence>
<reference evidence="1" key="1">
    <citation type="submission" date="2019-09" db="EMBL/GenBank/DDBJ databases">
        <title>Characterisation of the sponge microbiome using genome-centric metagenomics.</title>
        <authorList>
            <person name="Engelberts J.P."/>
            <person name="Robbins S.J."/>
            <person name="De Goeij J.M."/>
            <person name="Aranda M."/>
            <person name="Bell S.C."/>
            <person name="Webster N.S."/>
        </authorList>
    </citation>
    <scope>NUCLEOTIDE SEQUENCE</scope>
    <source>
        <strain evidence="1">SB0664_bin_43</strain>
    </source>
</reference>
<name>A0A6B0XZ07_9RHOB</name>
<proteinExistence type="predicted"/>
<evidence type="ECO:0000313" key="1">
    <source>
        <dbReference type="EMBL" id="MXY32872.1"/>
    </source>
</evidence>